<proteinExistence type="predicted"/>
<accession>A0A6N9H7E6</accession>
<feature type="signal peptide" evidence="2">
    <location>
        <begin position="1"/>
        <end position="24"/>
    </location>
</feature>
<keyword evidence="2" id="KW-0732">Signal</keyword>
<dbReference type="Proteomes" id="UP000469215">
    <property type="component" value="Unassembled WGS sequence"/>
</dbReference>
<name>A0A6N9H7E6_9MICO</name>
<evidence type="ECO:0000256" key="2">
    <source>
        <dbReference type="SAM" id="SignalP"/>
    </source>
</evidence>
<evidence type="ECO:0000256" key="1">
    <source>
        <dbReference type="SAM" id="MobiDB-lite"/>
    </source>
</evidence>
<organism evidence="3 4">
    <name type="scientific">Brevibacterium rongguiense</name>
    <dbReference type="NCBI Taxonomy" id="2695267"/>
    <lineage>
        <taxon>Bacteria</taxon>
        <taxon>Bacillati</taxon>
        <taxon>Actinomycetota</taxon>
        <taxon>Actinomycetes</taxon>
        <taxon>Micrococcales</taxon>
        <taxon>Brevibacteriaceae</taxon>
        <taxon>Brevibacterium</taxon>
    </lineage>
</organism>
<protein>
    <recommendedName>
        <fullName evidence="5">Lipoprotein</fullName>
    </recommendedName>
</protein>
<feature type="region of interest" description="Disordered" evidence="1">
    <location>
        <begin position="125"/>
        <end position="144"/>
    </location>
</feature>
<comment type="caution">
    <text evidence="3">The sequence shown here is derived from an EMBL/GenBank/DDBJ whole genome shotgun (WGS) entry which is preliminary data.</text>
</comment>
<evidence type="ECO:0008006" key="5">
    <source>
        <dbReference type="Google" id="ProtNLM"/>
    </source>
</evidence>
<reference evidence="3 4" key="1">
    <citation type="submission" date="2020-01" db="EMBL/GenBank/DDBJ databases">
        <authorList>
            <person name="Deng T."/>
        </authorList>
    </citation>
    <scope>NUCLEOTIDE SEQUENCE [LARGE SCALE GENOMIC DNA]</scope>
    <source>
        <strain evidence="3 4">5221</strain>
    </source>
</reference>
<evidence type="ECO:0000313" key="4">
    <source>
        <dbReference type="Proteomes" id="UP000469215"/>
    </source>
</evidence>
<feature type="chain" id="PRO_5038948849" description="Lipoprotein" evidence="2">
    <location>
        <begin position="25"/>
        <end position="220"/>
    </location>
</feature>
<gene>
    <name evidence="3" type="ORF">GSY69_08480</name>
</gene>
<sequence length="220" mass="21634">MKRTTLLAATATAGLALLSGCQLLGIGNGGDGDGGGSGDARPQESQAAATSAASAPAEDDGGQAAAPETGQPEPDNGSGSPGVGEAVPIGPFRGTSDTTHDTLYFTSPSGKHKCAIGPDDTGCNSSALPADAPDVPGVDGESERPNAVVLQPGRKATYAQTGDPAYEFEASNPGSGKGKVLPYGQAISLHGTTCTSARAGITCTNGAHGFTLSSERVALH</sequence>
<dbReference type="EMBL" id="WWEQ01000032">
    <property type="protein sequence ID" value="MYM19998.1"/>
    <property type="molecule type" value="Genomic_DNA"/>
</dbReference>
<dbReference type="RefSeq" id="WP_160953425.1">
    <property type="nucleotide sequence ID" value="NZ_WWEQ01000032.1"/>
</dbReference>
<evidence type="ECO:0000313" key="3">
    <source>
        <dbReference type="EMBL" id="MYM19998.1"/>
    </source>
</evidence>
<keyword evidence="4" id="KW-1185">Reference proteome</keyword>
<feature type="region of interest" description="Disordered" evidence="1">
    <location>
        <begin position="26"/>
        <end position="104"/>
    </location>
</feature>
<dbReference type="AlphaFoldDB" id="A0A6N9H7E6"/>
<dbReference type="PROSITE" id="PS51257">
    <property type="entry name" value="PROKAR_LIPOPROTEIN"/>
    <property type="match status" value="1"/>
</dbReference>
<feature type="compositionally biased region" description="Low complexity" evidence="1">
    <location>
        <begin position="43"/>
        <end position="56"/>
    </location>
</feature>
<feature type="compositionally biased region" description="Gly residues" evidence="1">
    <location>
        <begin position="26"/>
        <end position="38"/>
    </location>
</feature>